<gene>
    <name evidence="6" type="ORF">SAMN04244559_01236</name>
</gene>
<dbReference type="InterPro" id="IPR043128">
    <property type="entry name" value="Rev_trsase/Diguanyl_cyclase"/>
</dbReference>
<dbReference type="Proteomes" id="UP000182983">
    <property type="component" value="Unassembled WGS sequence"/>
</dbReference>
<dbReference type="GO" id="GO:0007165">
    <property type="term" value="P:signal transduction"/>
    <property type="evidence" value="ECO:0007669"/>
    <property type="project" value="InterPro"/>
</dbReference>
<feature type="domain" description="EAL" evidence="3">
    <location>
        <begin position="404"/>
        <end position="658"/>
    </location>
</feature>
<dbReference type="GO" id="GO:0071111">
    <property type="term" value="F:cyclic-guanylate-specific phosphodiesterase activity"/>
    <property type="evidence" value="ECO:0007669"/>
    <property type="project" value="UniProtKB-EC"/>
</dbReference>
<dbReference type="Gene3D" id="6.10.340.10">
    <property type="match status" value="1"/>
</dbReference>
<dbReference type="Gene3D" id="3.30.70.270">
    <property type="match status" value="1"/>
</dbReference>
<organism evidence="6 7">
    <name type="scientific">Magnetospirillum fulvum</name>
    <name type="common">Rhodospirillum fulvum</name>
    <dbReference type="NCBI Taxonomy" id="1082"/>
    <lineage>
        <taxon>Bacteria</taxon>
        <taxon>Pseudomonadati</taxon>
        <taxon>Pseudomonadota</taxon>
        <taxon>Alphaproteobacteria</taxon>
        <taxon>Rhodospirillales</taxon>
        <taxon>Rhodospirillaceae</taxon>
        <taxon>Magnetospirillum</taxon>
    </lineage>
</organism>
<dbReference type="EMBL" id="FNWO01000004">
    <property type="protein sequence ID" value="SEH32393.1"/>
    <property type="molecule type" value="Genomic_DNA"/>
</dbReference>
<dbReference type="CDD" id="cd01948">
    <property type="entry name" value="EAL"/>
    <property type="match status" value="1"/>
</dbReference>
<dbReference type="GO" id="GO:0071732">
    <property type="term" value="P:cellular response to nitric oxide"/>
    <property type="evidence" value="ECO:0007669"/>
    <property type="project" value="UniProtKB-ARBA"/>
</dbReference>
<dbReference type="NCBIfam" id="TIGR00254">
    <property type="entry name" value="GGDEF"/>
    <property type="match status" value="1"/>
</dbReference>
<evidence type="ECO:0000313" key="6">
    <source>
        <dbReference type="EMBL" id="SEH32393.1"/>
    </source>
</evidence>
<dbReference type="SMART" id="SM00052">
    <property type="entry name" value="EAL"/>
    <property type="match status" value="1"/>
</dbReference>
<dbReference type="FunFam" id="3.20.20.450:FF:000001">
    <property type="entry name" value="Cyclic di-GMP phosphodiesterase yahA"/>
    <property type="match status" value="1"/>
</dbReference>
<dbReference type="CDD" id="cd01949">
    <property type="entry name" value="GGDEF"/>
    <property type="match status" value="1"/>
</dbReference>
<dbReference type="AlphaFoldDB" id="A0A1H6HEM6"/>
<keyword evidence="2" id="KW-0472">Membrane</keyword>
<dbReference type="SUPFAM" id="SSF55073">
    <property type="entry name" value="Nucleotide cyclase"/>
    <property type="match status" value="1"/>
</dbReference>
<dbReference type="PROSITE" id="PS50883">
    <property type="entry name" value="EAL"/>
    <property type="match status" value="1"/>
</dbReference>
<name>A0A1H6HEM6_MAGFU</name>
<accession>A0A1H6HEM6</accession>
<dbReference type="Pfam" id="PF00990">
    <property type="entry name" value="GGDEF"/>
    <property type="match status" value="1"/>
</dbReference>
<keyword evidence="2" id="KW-1133">Transmembrane helix</keyword>
<feature type="transmembrane region" description="Helical" evidence="2">
    <location>
        <begin position="13"/>
        <end position="32"/>
    </location>
</feature>
<evidence type="ECO:0000256" key="1">
    <source>
        <dbReference type="ARBA" id="ARBA00051114"/>
    </source>
</evidence>
<dbReference type="PANTHER" id="PTHR44757:SF2">
    <property type="entry name" value="BIOFILM ARCHITECTURE MAINTENANCE PROTEIN MBAA"/>
    <property type="match status" value="1"/>
</dbReference>
<dbReference type="Gene3D" id="3.20.20.450">
    <property type="entry name" value="EAL domain"/>
    <property type="match status" value="1"/>
</dbReference>
<dbReference type="SUPFAM" id="SSF141868">
    <property type="entry name" value="EAL domain-like"/>
    <property type="match status" value="1"/>
</dbReference>
<dbReference type="Pfam" id="PF00563">
    <property type="entry name" value="EAL"/>
    <property type="match status" value="1"/>
</dbReference>
<comment type="catalytic activity">
    <reaction evidence="1">
        <text>3',3'-c-di-GMP + H2O = 5'-phosphoguanylyl(3'-&gt;5')guanosine + H(+)</text>
        <dbReference type="Rhea" id="RHEA:24902"/>
        <dbReference type="ChEBI" id="CHEBI:15377"/>
        <dbReference type="ChEBI" id="CHEBI:15378"/>
        <dbReference type="ChEBI" id="CHEBI:58754"/>
        <dbReference type="ChEBI" id="CHEBI:58805"/>
        <dbReference type="EC" id="3.1.4.52"/>
    </reaction>
    <physiologicalReaction direction="left-to-right" evidence="1">
        <dbReference type="Rhea" id="RHEA:24903"/>
    </physiologicalReaction>
</comment>
<evidence type="ECO:0000313" key="7">
    <source>
        <dbReference type="Proteomes" id="UP000182983"/>
    </source>
</evidence>
<evidence type="ECO:0000259" key="3">
    <source>
        <dbReference type="PROSITE" id="PS50883"/>
    </source>
</evidence>
<evidence type="ECO:0000256" key="2">
    <source>
        <dbReference type="SAM" id="Phobius"/>
    </source>
</evidence>
<evidence type="ECO:0000259" key="4">
    <source>
        <dbReference type="PROSITE" id="PS50885"/>
    </source>
</evidence>
<dbReference type="SMART" id="SM00267">
    <property type="entry name" value="GGDEF"/>
    <property type="match status" value="1"/>
</dbReference>
<dbReference type="OrthoDB" id="7251575at2"/>
<dbReference type="InterPro" id="IPR000160">
    <property type="entry name" value="GGDEF_dom"/>
</dbReference>
<feature type="domain" description="HAMP" evidence="4">
    <location>
        <begin position="174"/>
        <end position="226"/>
    </location>
</feature>
<dbReference type="PROSITE" id="PS50885">
    <property type="entry name" value="HAMP"/>
    <property type="match status" value="1"/>
</dbReference>
<dbReference type="InterPro" id="IPR035919">
    <property type="entry name" value="EAL_sf"/>
</dbReference>
<dbReference type="GO" id="GO:0016020">
    <property type="term" value="C:membrane"/>
    <property type="evidence" value="ECO:0007669"/>
    <property type="project" value="InterPro"/>
</dbReference>
<dbReference type="PANTHER" id="PTHR44757">
    <property type="entry name" value="DIGUANYLATE CYCLASE DGCP"/>
    <property type="match status" value="1"/>
</dbReference>
<dbReference type="InterPro" id="IPR029787">
    <property type="entry name" value="Nucleotide_cyclase"/>
</dbReference>
<feature type="domain" description="GGDEF" evidence="5">
    <location>
        <begin position="262"/>
        <end position="395"/>
    </location>
</feature>
<dbReference type="InterPro" id="IPR001633">
    <property type="entry name" value="EAL_dom"/>
</dbReference>
<dbReference type="InterPro" id="IPR052155">
    <property type="entry name" value="Biofilm_reg_signaling"/>
</dbReference>
<protein>
    <submittedName>
        <fullName evidence="6">Diguanylate cyclase (GGDEF) domain-containing protein</fullName>
    </submittedName>
</protein>
<proteinExistence type="predicted"/>
<dbReference type="InterPro" id="IPR003660">
    <property type="entry name" value="HAMP_dom"/>
</dbReference>
<dbReference type="FunFam" id="3.30.70.270:FF:000001">
    <property type="entry name" value="Diguanylate cyclase domain protein"/>
    <property type="match status" value="1"/>
</dbReference>
<keyword evidence="2" id="KW-0812">Transmembrane</keyword>
<dbReference type="PROSITE" id="PS50887">
    <property type="entry name" value="GGDEF"/>
    <property type="match status" value="1"/>
</dbReference>
<evidence type="ECO:0000259" key="5">
    <source>
        <dbReference type="PROSITE" id="PS50887"/>
    </source>
</evidence>
<dbReference type="RefSeq" id="WP_074766604.1">
    <property type="nucleotide sequence ID" value="NZ_FNWO01000004.1"/>
</dbReference>
<reference evidence="7" key="1">
    <citation type="submission" date="2016-10" db="EMBL/GenBank/DDBJ databases">
        <authorList>
            <person name="Varghese N."/>
            <person name="Submissions S."/>
        </authorList>
    </citation>
    <scope>NUCLEOTIDE SEQUENCE [LARGE SCALE GENOMIC DNA]</scope>
    <source>
        <strain evidence="7">DSM 13234</strain>
    </source>
</reference>
<sequence length="676" mass="74499">MTISFPRGIGTKLLLIVLPGMLVGTVAMFLAFERIDERGRMAALQLRLDNFAITLAAALVKPMWEFDDTTVERLFAATADVPELLEARLVYADETVLAIARGHRADPGFVTTLHKSMDLVQKSPTGDVTVGRLEVAFHDGLVQEEIHSQRAGGLLVLVGSFLLLGGATLIAVRRIVAQPLSRLRDSLYRNASTLTREPLVWQARDELGEVVGAYNQLLAEIDQHNRDIHHLAYHDPLTNLPNRQLLEDRLGHAIAVAERHQRQIAVLFADIDNFKVVNDTLGHKQGDRLLNTVAERIAATVRGMDTVARWGGDEFVLVLETISSPGEAASVAEKLIEAVGVPVALNTTLIRIGVSIGISLYPQDGRDVTTLIKNADMALFEAKGRGRNTFHFFDQAMNNRALRRLDIAVALRHAIAQDQLELYYQPKVDTRSGAIVGAEALVRWRRPGEGIIPPGDFIPQAEESDLIVAVGEWVMRRACAQVLSWRQQGFGDIPVAVNLSPRHFQRERDIDRIIALVEEAGIPPSLIEIEVTESTVMRDPDLAIALLWRLRDHGFGIAIDDFGSGYSNLSYLRRLPIRTLKIDRAFVADIDQGKDGAEIVRAIIAMANALGLGLVAEGVETEAQLRFLRDADCAVAQGYYFSRPLPVAEFEPLLRPSEPPVFAARPILARPLAALT</sequence>
<keyword evidence="7" id="KW-1185">Reference proteome</keyword>